<sequence length="164" mass="19428">MKLHAEEDVVANQRGIDFFRKLQETREALEKALKRLDEATMRMDANTTRLQRRSLQERRRIISTFVRDSKLPRNPAARRMFLNVPENEEMKATMEMIRDLNQKTHGGDIHEDAKMALAFFEPSHEVYKAIETLYQMKPQEIVRLGKHEYPFKGLCRDPQLTRNE</sequence>
<dbReference type="HOGENOM" id="CLU_1619597_0_0_1"/>
<keyword evidence="3" id="KW-1185">Reference proteome</keyword>
<proteinExistence type="predicted"/>
<accession>S7ZE30</accession>
<dbReference type="AlphaFoldDB" id="S7ZE30"/>
<evidence type="ECO:0000256" key="1">
    <source>
        <dbReference type="SAM" id="Coils"/>
    </source>
</evidence>
<keyword evidence="1" id="KW-0175">Coiled coil</keyword>
<dbReference type="Proteomes" id="UP000019376">
    <property type="component" value="Unassembled WGS sequence"/>
</dbReference>
<evidence type="ECO:0000313" key="3">
    <source>
        <dbReference type="Proteomes" id="UP000019376"/>
    </source>
</evidence>
<name>S7ZE30_PENO1</name>
<protein>
    <submittedName>
        <fullName evidence="2">Uncharacterized protein</fullName>
    </submittedName>
</protein>
<feature type="coiled-coil region" evidence="1">
    <location>
        <begin position="19"/>
        <end position="46"/>
    </location>
</feature>
<dbReference type="EMBL" id="KB644409">
    <property type="protein sequence ID" value="EPS26941.1"/>
    <property type="molecule type" value="Genomic_DNA"/>
</dbReference>
<evidence type="ECO:0000313" key="2">
    <source>
        <dbReference type="EMBL" id="EPS26941.1"/>
    </source>
</evidence>
<reference evidence="2 3" key="1">
    <citation type="journal article" date="2013" name="PLoS ONE">
        <title>Genomic and secretomic analyses reveal unique features of the lignocellulolytic enzyme system of Penicillium decumbens.</title>
        <authorList>
            <person name="Liu G."/>
            <person name="Zhang L."/>
            <person name="Wei X."/>
            <person name="Zou G."/>
            <person name="Qin Y."/>
            <person name="Ma L."/>
            <person name="Li J."/>
            <person name="Zheng H."/>
            <person name="Wang S."/>
            <person name="Wang C."/>
            <person name="Xun L."/>
            <person name="Zhao G.-P."/>
            <person name="Zhou Z."/>
            <person name="Qu Y."/>
        </authorList>
    </citation>
    <scope>NUCLEOTIDE SEQUENCE [LARGE SCALE GENOMIC DNA]</scope>
    <source>
        <strain evidence="3">114-2 / CGMCC 5302</strain>
    </source>
</reference>
<organism evidence="2 3">
    <name type="scientific">Penicillium oxalicum (strain 114-2 / CGMCC 5302)</name>
    <name type="common">Penicillium decumbens</name>
    <dbReference type="NCBI Taxonomy" id="933388"/>
    <lineage>
        <taxon>Eukaryota</taxon>
        <taxon>Fungi</taxon>
        <taxon>Dikarya</taxon>
        <taxon>Ascomycota</taxon>
        <taxon>Pezizomycotina</taxon>
        <taxon>Eurotiomycetes</taxon>
        <taxon>Eurotiomycetidae</taxon>
        <taxon>Eurotiales</taxon>
        <taxon>Aspergillaceae</taxon>
        <taxon>Penicillium</taxon>
    </lineage>
</organism>
<gene>
    <name evidence="2" type="ORF">PDE_01881</name>
</gene>